<keyword evidence="2" id="KW-1185">Reference proteome</keyword>
<name>A0A931G6V6_9MICC</name>
<gene>
    <name evidence="1" type="ORF">IV500_16985</name>
</gene>
<dbReference type="AlphaFoldDB" id="A0A931G6V6"/>
<dbReference type="Proteomes" id="UP000655366">
    <property type="component" value="Unassembled WGS sequence"/>
</dbReference>
<accession>A0A931G6V6</accession>
<protein>
    <submittedName>
        <fullName evidence="1">Uncharacterized protein</fullName>
    </submittedName>
</protein>
<dbReference type="RefSeq" id="WP_196398007.1">
    <property type="nucleotide sequence ID" value="NZ_JADNYM010000025.1"/>
</dbReference>
<evidence type="ECO:0000313" key="1">
    <source>
        <dbReference type="EMBL" id="MBG0741070.1"/>
    </source>
</evidence>
<proteinExistence type="predicted"/>
<dbReference type="EMBL" id="JADNYM010000025">
    <property type="protein sequence ID" value="MBG0741070.1"/>
    <property type="molecule type" value="Genomic_DNA"/>
</dbReference>
<comment type="caution">
    <text evidence="1">The sequence shown here is derived from an EMBL/GenBank/DDBJ whole genome shotgun (WGS) entry which is preliminary data.</text>
</comment>
<reference evidence="1 2" key="1">
    <citation type="submission" date="2020-11" db="EMBL/GenBank/DDBJ databases">
        <title>Arthrobacter antarcticus sp. nov., isolated from Antarctic Soil.</title>
        <authorList>
            <person name="Li J."/>
        </authorList>
    </citation>
    <scope>NUCLEOTIDE SEQUENCE [LARGE SCALE GENOMIC DNA]</scope>
    <source>
        <strain evidence="1 2">Z1-20</strain>
    </source>
</reference>
<organism evidence="1 2">
    <name type="scientific">Arthrobacter terrae</name>
    <dbReference type="NCBI Taxonomy" id="2935737"/>
    <lineage>
        <taxon>Bacteria</taxon>
        <taxon>Bacillati</taxon>
        <taxon>Actinomycetota</taxon>
        <taxon>Actinomycetes</taxon>
        <taxon>Micrococcales</taxon>
        <taxon>Micrococcaceae</taxon>
        <taxon>Arthrobacter</taxon>
    </lineage>
</organism>
<evidence type="ECO:0000313" key="2">
    <source>
        <dbReference type="Proteomes" id="UP000655366"/>
    </source>
</evidence>
<sequence length="99" mass="11118">MMDEEELAVFITADPLAWRIWLVGYESGLRQGHDDERNGMDDLADLIARRQLTLQECGEHIRAELANTLTMAEVRAARASTRIGGYRGGPVTWDGEGDW</sequence>